<evidence type="ECO:0000256" key="21">
    <source>
        <dbReference type="ARBA" id="ARBA00023316"/>
    </source>
</evidence>
<dbReference type="InterPro" id="IPR001264">
    <property type="entry name" value="Glyco_trans_51"/>
</dbReference>
<dbReference type="GO" id="GO:0008955">
    <property type="term" value="F:peptidoglycan glycosyltransferase activity"/>
    <property type="evidence" value="ECO:0007669"/>
    <property type="project" value="UniProtKB-EC"/>
</dbReference>
<keyword evidence="14" id="KW-0133">Cell shape</keyword>
<dbReference type="GO" id="GO:0005886">
    <property type="term" value="C:plasma membrane"/>
    <property type="evidence" value="ECO:0007669"/>
    <property type="project" value="UniProtKB-SubCell"/>
</dbReference>
<comment type="catalytic activity">
    <reaction evidence="24">
        <text>[GlcNAc-(1-&gt;4)-Mur2Ac(oyl-L-Ala-gamma-D-Glu-L-Lys-D-Ala-D-Ala)](n)-di-trans,octa-cis-undecaprenyl diphosphate + beta-D-GlcNAc-(1-&gt;4)-Mur2Ac(oyl-L-Ala-gamma-D-Glu-L-Lys-D-Ala-D-Ala)-di-trans,octa-cis-undecaprenyl diphosphate = [GlcNAc-(1-&gt;4)-Mur2Ac(oyl-L-Ala-gamma-D-Glu-L-Lys-D-Ala-D-Ala)](n+1)-di-trans,octa-cis-undecaprenyl diphosphate + di-trans,octa-cis-undecaprenyl diphosphate + H(+)</text>
        <dbReference type="Rhea" id="RHEA:23708"/>
        <dbReference type="Rhea" id="RHEA-COMP:9602"/>
        <dbReference type="Rhea" id="RHEA-COMP:9603"/>
        <dbReference type="ChEBI" id="CHEBI:15378"/>
        <dbReference type="ChEBI" id="CHEBI:58405"/>
        <dbReference type="ChEBI" id="CHEBI:60033"/>
        <dbReference type="ChEBI" id="CHEBI:78435"/>
        <dbReference type="EC" id="2.4.99.28"/>
    </reaction>
</comment>
<evidence type="ECO:0000256" key="18">
    <source>
        <dbReference type="ARBA" id="ARBA00023136"/>
    </source>
</evidence>
<comment type="caution">
    <text evidence="29">The sequence shown here is derived from an EMBL/GenBank/DDBJ whole genome shotgun (WGS) entry which is preliminary data.</text>
</comment>
<dbReference type="EMBL" id="MEHD01000036">
    <property type="protein sequence ID" value="ODR50026.1"/>
    <property type="molecule type" value="Genomic_DNA"/>
</dbReference>
<evidence type="ECO:0000256" key="23">
    <source>
        <dbReference type="ARBA" id="ARBA00044770"/>
    </source>
</evidence>
<evidence type="ECO:0000256" key="9">
    <source>
        <dbReference type="ARBA" id="ARBA00022670"/>
    </source>
</evidence>
<dbReference type="InterPro" id="IPR050396">
    <property type="entry name" value="Glycosyltr_51/Transpeptidase"/>
</dbReference>
<dbReference type="Proteomes" id="UP000095003">
    <property type="component" value="Unassembled WGS sequence"/>
</dbReference>
<evidence type="ECO:0000313" key="36">
    <source>
        <dbReference type="Proteomes" id="UP000095003"/>
    </source>
</evidence>
<comment type="catalytic activity">
    <reaction evidence="22">
        <text>Preferential cleavage: (Ac)2-L-Lys-D-Ala-|-D-Ala. Also transpeptidation of peptidyl-alanyl moieties that are N-acyl substituents of D-alanine.</text>
        <dbReference type="EC" id="3.4.16.4"/>
    </reaction>
</comment>
<dbReference type="Pfam" id="PF00905">
    <property type="entry name" value="Transpeptidase"/>
    <property type="match status" value="1"/>
</dbReference>
<keyword evidence="9" id="KW-0645">Protease</keyword>
<dbReference type="Gene3D" id="3.40.710.10">
    <property type="entry name" value="DD-peptidase/beta-lactamase superfamily"/>
    <property type="match status" value="1"/>
</dbReference>
<organism evidence="29 33">
    <name type="scientific">Eisenbergiella tayi</name>
    <dbReference type="NCBI Taxonomy" id="1432052"/>
    <lineage>
        <taxon>Bacteria</taxon>
        <taxon>Bacillati</taxon>
        <taxon>Bacillota</taxon>
        <taxon>Clostridia</taxon>
        <taxon>Lachnospirales</taxon>
        <taxon>Lachnospiraceae</taxon>
        <taxon>Eisenbergiella</taxon>
    </lineage>
</organism>
<dbReference type="GO" id="GO:0009002">
    <property type="term" value="F:serine-type D-Ala-D-Ala carboxypeptidase activity"/>
    <property type="evidence" value="ECO:0007669"/>
    <property type="project" value="UniProtKB-EC"/>
</dbReference>
<evidence type="ECO:0000256" key="10">
    <source>
        <dbReference type="ARBA" id="ARBA00022676"/>
    </source>
</evidence>
<comment type="pathway">
    <text evidence="3">Cell wall biogenesis; peptidoglycan biosynthesis.</text>
</comment>
<dbReference type="RefSeq" id="WP_044969179.1">
    <property type="nucleotide sequence ID" value="NZ_BAABXS010000001.1"/>
</dbReference>
<evidence type="ECO:0000256" key="14">
    <source>
        <dbReference type="ARBA" id="ARBA00022960"/>
    </source>
</evidence>
<evidence type="ECO:0000313" key="30">
    <source>
        <dbReference type="EMBL" id="ODM11543.1"/>
    </source>
</evidence>
<evidence type="ECO:0000256" key="15">
    <source>
        <dbReference type="ARBA" id="ARBA00022968"/>
    </source>
</evidence>
<dbReference type="GeneID" id="93300852"/>
<evidence type="ECO:0000313" key="32">
    <source>
        <dbReference type="EMBL" id="ODR50026.1"/>
    </source>
</evidence>
<evidence type="ECO:0000256" key="26">
    <source>
        <dbReference type="SAM" id="Coils"/>
    </source>
</evidence>
<keyword evidence="8" id="KW-0121">Carboxypeptidase</keyword>
<evidence type="ECO:0000256" key="24">
    <source>
        <dbReference type="ARBA" id="ARBA00049902"/>
    </source>
</evidence>
<evidence type="ECO:0000259" key="27">
    <source>
        <dbReference type="Pfam" id="PF00905"/>
    </source>
</evidence>
<dbReference type="InterPro" id="IPR012338">
    <property type="entry name" value="Beta-lactam/transpept-like"/>
</dbReference>
<reference evidence="31 34" key="3">
    <citation type="submission" date="2016-08" db="EMBL/GenBank/DDBJ databases">
        <authorList>
            <person name="Seilhamer J.J."/>
        </authorList>
    </citation>
    <scope>NUCLEOTIDE SEQUENCE [LARGE SCALE GENOMIC DNA]</scope>
    <source>
        <strain evidence="31 34">NML150140-1</strain>
    </source>
</reference>
<evidence type="ECO:0000256" key="16">
    <source>
        <dbReference type="ARBA" id="ARBA00022984"/>
    </source>
</evidence>
<comment type="function">
    <text evidence="1">Cell wall formation. Synthesis of cross-linked peptidoglycan from the lipid intermediates. The enzyme has a penicillin-insensitive transglycosylase N-terminal domain (formation of linear glycan strands) and a penicillin-sensitive transpeptidase C-terminal domain (cross-linking of the peptide subunits).</text>
</comment>
<dbReference type="OrthoDB" id="9766909at2"/>
<dbReference type="InterPro" id="IPR001460">
    <property type="entry name" value="PCN-bd_Tpept"/>
</dbReference>
<evidence type="ECO:0000256" key="1">
    <source>
        <dbReference type="ARBA" id="ARBA00002624"/>
    </source>
</evidence>
<dbReference type="GO" id="GO:0006508">
    <property type="term" value="P:proteolysis"/>
    <property type="evidence" value="ECO:0007669"/>
    <property type="project" value="UniProtKB-KW"/>
</dbReference>
<dbReference type="SUPFAM" id="SSF53955">
    <property type="entry name" value="Lysozyme-like"/>
    <property type="match status" value="1"/>
</dbReference>
<dbReference type="Proteomes" id="UP000094271">
    <property type="component" value="Unassembled WGS sequence"/>
</dbReference>
<name>A0A1E3A4P7_9FIRM</name>
<dbReference type="EMBL" id="MEHA01000025">
    <property type="protein sequence ID" value="ODR46086.1"/>
    <property type="molecule type" value="Genomic_DNA"/>
</dbReference>
<dbReference type="EC" id="2.4.99.28" evidence="23"/>
<keyword evidence="20" id="KW-0511">Multifunctional enzyme</keyword>
<keyword evidence="11 31" id="KW-0808">Transferase</keyword>
<dbReference type="Proteomes" id="UP000094869">
    <property type="component" value="Unassembled WGS sequence"/>
</dbReference>
<evidence type="ECO:0000256" key="8">
    <source>
        <dbReference type="ARBA" id="ARBA00022645"/>
    </source>
</evidence>
<dbReference type="UniPathway" id="UPA00219"/>
<feature type="domain" description="Glycosyl transferase family 51" evidence="28">
    <location>
        <begin position="82"/>
        <end position="267"/>
    </location>
</feature>
<evidence type="ECO:0000256" key="2">
    <source>
        <dbReference type="ARBA" id="ARBA00004401"/>
    </source>
</evidence>
<keyword evidence="17" id="KW-1133">Transmembrane helix</keyword>
<dbReference type="PANTHER" id="PTHR32282:SF33">
    <property type="entry name" value="PEPTIDOGLYCAN GLYCOSYLTRANSFERASE"/>
    <property type="match status" value="1"/>
</dbReference>
<evidence type="ECO:0000256" key="12">
    <source>
        <dbReference type="ARBA" id="ARBA00022692"/>
    </source>
</evidence>
<protein>
    <recommendedName>
        <fullName evidence="7">Penicillin-binding protein 1A</fullName>
        <ecNumber evidence="23">2.4.99.28</ecNumber>
        <ecNumber evidence="6">3.4.16.4</ecNumber>
    </recommendedName>
</protein>
<dbReference type="GO" id="GO:0008360">
    <property type="term" value="P:regulation of cell shape"/>
    <property type="evidence" value="ECO:0007669"/>
    <property type="project" value="UniProtKB-KW"/>
</dbReference>
<dbReference type="Pfam" id="PF00912">
    <property type="entry name" value="Transgly"/>
    <property type="match status" value="1"/>
</dbReference>
<evidence type="ECO:0000256" key="3">
    <source>
        <dbReference type="ARBA" id="ARBA00004752"/>
    </source>
</evidence>
<dbReference type="AlphaFoldDB" id="A0A1E3A4P7"/>
<dbReference type="InterPro" id="IPR036950">
    <property type="entry name" value="PBP_transglycosylase"/>
</dbReference>
<evidence type="ECO:0000256" key="5">
    <source>
        <dbReference type="ARBA" id="ARBA00007739"/>
    </source>
</evidence>
<evidence type="ECO:0000256" key="17">
    <source>
        <dbReference type="ARBA" id="ARBA00022989"/>
    </source>
</evidence>
<dbReference type="Proteomes" id="UP000094067">
    <property type="component" value="Unassembled WGS sequence"/>
</dbReference>
<dbReference type="InterPro" id="IPR023346">
    <property type="entry name" value="Lysozyme-like_dom_sf"/>
</dbReference>
<keyword evidence="10" id="KW-0328">Glycosyltransferase</keyword>
<reference evidence="33 36" key="1">
    <citation type="submission" date="2016-07" db="EMBL/GenBank/DDBJ databases">
        <title>Characterization of isolates of Eisenbergiella tayi derived from blood cultures, using whole genome sequencing.</title>
        <authorList>
            <person name="Burdz T."/>
            <person name="Wiebe D."/>
            <person name="Huynh C."/>
            <person name="Bernard K."/>
        </authorList>
    </citation>
    <scope>NUCLEOTIDE SEQUENCE [LARGE SCALE GENOMIC DNA]</scope>
    <source>
        <strain evidence="29 33">NML 110608</strain>
        <strain evidence="30 36">NML 120489</strain>
    </source>
</reference>
<dbReference type="GO" id="GO:0009252">
    <property type="term" value="P:peptidoglycan biosynthetic process"/>
    <property type="evidence" value="ECO:0007669"/>
    <property type="project" value="UniProtKB-UniPathway"/>
</dbReference>
<accession>A0A1E3A4P7</accession>
<evidence type="ECO:0000313" key="35">
    <source>
        <dbReference type="Proteomes" id="UP000094869"/>
    </source>
</evidence>
<dbReference type="PATRIC" id="fig|1432052.3.peg.2372"/>
<gene>
    <name evidence="29" type="primary">mrcA</name>
    <name evidence="30" type="ORF">BEH84_02155</name>
    <name evidence="31" type="ORF">BEI59_26040</name>
    <name evidence="29" type="ORF">BEI61_04532</name>
    <name evidence="32" type="ORF">BEI63_23255</name>
</gene>
<keyword evidence="13" id="KW-0378">Hydrolase</keyword>
<evidence type="ECO:0000313" key="29">
    <source>
        <dbReference type="EMBL" id="ODM03733.1"/>
    </source>
</evidence>
<evidence type="ECO:0000256" key="13">
    <source>
        <dbReference type="ARBA" id="ARBA00022801"/>
    </source>
</evidence>
<evidence type="ECO:0000256" key="20">
    <source>
        <dbReference type="ARBA" id="ARBA00023268"/>
    </source>
</evidence>
<evidence type="ECO:0000313" key="33">
    <source>
        <dbReference type="Proteomes" id="UP000094067"/>
    </source>
</evidence>
<dbReference type="GO" id="GO:0071555">
    <property type="term" value="P:cell wall organization"/>
    <property type="evidence" value="ECO:0007669"/>
    <property type="project" value="UniProtKB-KW"/>
</dbReference>
<evidence type="ECO:0000313" key="31">
    <source>
        <dbReference type="EMBL" id="ODR46086.1"/>
    </source>
</evidence>
<keyword evidence="26" id="KW-0175">Coiled coil</keyword>
<proteinExistence type="inferred from homology"/>
<comment type="subcellular location">
    <subcellularLocation>
        <location evidence="2">Cell membrane</location>
        <topology evidence="2">Single-pass type II membrane protein</topology>
    </subcellularLocation>
</comment>
<dbReference type="NCBIfam" id="TIGR02074">
    <property type="entry name" value="PBP_1a_fam"/>
    <property type="match status" value="1"/>
</dbReference>
<evidence type="ECO:0000256" key="19">
    <source>
        <dbReference type="ARBA" id="ARBA00023251"/>
    </source>
</evidence>
<reference evidence="32 35" key="2">
    <citation type="submission" date="2016-08" db="EMBL/GenBank/DDBJ databases">
        <title>Characterization of Isolates of Eisenbergiella tayi Derived from Blood Cultures, Using Whole Genome Sequencing.</title>
        <authorList>
            <person name="Bernier A.-M."/>
            <person name="Burdz T."/>
            <person name="Wiebe D."/>
            <person name="Bernard K."/>
        </authorList>
    </citation>
    <scope>NUCLEOTIDE SEQUENCE [LARGE SCALE GENOMIC DNA]</scope>
    <source>
        <strain evidence="32 35">NML120146</strain>
    </source>
</reference>
<evidence type="ECO:0000256" key="7">
    <source>
        <dbReference type="ARBA" id="ARBA00018638"/>
    </source>
</evidence>
<keyword evidence="16" id="KW-0573">Peptidoglycan synthesis</keyword>
<dbReference type="SUPFAM" id="SSF56601">
    <property type="entry name" value="beta-lactamase/transpeptidase-like"/>
    <property type="match status" value="1"/>
</dbReference>
<evidence type="ECO:0000259" key="28">
    <source>
        <dbReference type="Pfam" id="PF00912"/>
    </source>
</evidence>
<keyword evidence="15" id="KW-0735">Signal-anchor</keyword>
<evidence type="ECO:0000256" key="11">
    <source>
        <dbReference type="ARBA" id="ARBA00022679"/>
    </source>
</evidence>
<dbReference type="EMBL" id="MCGH01000003">
    <property type="protein sequence ID" value="ODM03733.1"/>
    <property type="molecule type" value="Genomic_DNA"/>
</dbReference>
<evidence type="ECO:0000256" key="22">
    <source>
        <dbReference type="ARBA" id="ARBA00034000"/>
    </source>
</evidence>
<dbReference type="FunFam" id="1.10.3810.10:FF:000001">
    <property type="entry name" value="Penicillin-binding protein 1A"/>
    <property type="match status" value="1"/>
</dbReference>
<feature type="domain" description="Penicillin-binding protein transpeptidase" evidence="27">
    <location>
        <begin position="445"/>
        <end position="710"/>
    </location>
</feature>
<dbReference type="EC" id="3.4.16.4" evidence="6"/>
<feature type="coiled-coil region" evidence="26">
    <location>
        <begin position="866"/>
        <end position="937"/>
    </location>
</feature>
<comment type="pathway">
    <text evidence="25">Glycan biosynthesis.</text>
</comment>
<dbReference type="EMBL" id="MCGI01000002">
    <property type="protein sequence ID" value="ODM11543.1"/>
    <property type="molecule type" value="Genomic_DNA"/>
</dbReference>
<keyword evidence="35" id="KW-1185">Reference proteome</keyword>
<evidence type="ECO:0000256" key="25">
    <source>
        <dbReference type="ARBA" id="ARBA00060592"/>
    </source>
</evidence>
<comment type="similarity">
    <text evidence="4">In the C-terminal section; belongs to the transpeptidase family.</text>
</comment>
<comment type="similarity">
    <text evidence="5">In the N-terminal section; belongs to the glycosyltransferase 51 family.</text>
</comment>
<keyword evidence="18" id="KW-0472">Membrane</keyword>
<dbReference type="GO" id="GO:0008658">
    <property type="term" value="F:penicillin binding"/>
    <property type="evidence" value="ECO:0007669"/>
    <property type="project" value="InterPro"/>
</dbReference>
<evidence type="ECO:0000256" key="4">
    <source>
        <dbReference type="ARBA" id="ARBA00007090"/>
    </source>
</evidence>
<sequence length="947" mass="103067">MNYGKRGAAKKKKALRSKSKKWSKRFALTFFKTILLVILAAGIIGICGGLGVVKGILASAPDISNIDVSPTGFSTFVYDTEGNQIAKLDAEGSNRVPVSMDKIPEDLAHAFVAIEDARFYDHNGIDIKGILRAGFIGLTSGHFSEGASTITQQLIKNNVLTSWTSESEKAFAVKVKRKFQEQYLAIKLENDMDKDKILENYMNTINLGQNTLGVQAASKRYFGKNVYELNLSECAVIAAITQNPSRYNPITHPEKNAERREKVLTNMLEQGYISQSEFDAALADDVYSRIQTVNEETGENAINSYFVDALTEAVMDDLEAAGYSEAQAFSMLYTGGLKIYSTQDPTIQSICDEVCSNEENYPQGTTWYLNYQLTIQRSNGENDNFSKEMLEDYLKENGSDKKYPLLFPSQEDAYAAVEAYKASLLQDGDEVIAESISMTPQPQISMTIEDQSTGNVVAIVGGRGAKEANRTLNRATSTTRQPGSTFKIVSTYAPALDSAGLTLADVFVDAPFNYANGRPVSNWYSSGYRGTCSLRDGIRDSLNIIAVKTLTYITPQKGFDYLQNFGFTTLIEREEKNGQTFSDITQSLALGGITYGVTNLELNASYATIANGGTYIKPKLYTKIVDHDGNILIDNTEGERRQVIKESTAFLLTDAMVDVVTSGTGASVNFGGMSIAGKTGTTSDYNDVWFSGYTPYYTCTTWTGYDNNAKLSGKNGERNLAKTLWRAAMSKIHENLENKAFSVPADIVTATVCSQSGKLPIPGMCDETLKTEYFAKGTVPSDTCDVHYQGSICEYSGLPATELCPFQVPGTITMPPALDASLSGNANTTEEGTAVHCPHDATFMSDPNAAAVIAQQRMELDARNMLANYDIQMANLQAALQNAQTVLVSAQQQLAAAVDPDSQAAAQNAVNQAQQEIENLNAQIAALQNAYALQQQQQAAEQGGEGQ</sequence>
<keyword evidence="12" id="KW-0812">Transmembrane</keyword>
<evidence type="ECO:0000313" key="34">
    <source>
        <dbReference type="Proteomes" id="UP000094271"/>
    </source>
</evidence>
<dbReference type="Gene3D" id="1.10.3810.10">
    <property type="entry name" value="Biosynthetic peptidoglycan transglycosylase-like"/>
    <property type="match status" value="1"/>
</dbReference>
<dbReference type="PANTHER" id="PTHR32282">
    <property type="entry name" value="BINDING PROTEIN TRANSPEPTIDASE, PUTATIVE-RELATED"/>
    <property type="match status" value="1"/>
</dbReference>
<keyword evidence="19" id="KW-0046">Antibiotic resistance</keyword>
<keyword evidence="21" id="KW-0961">Cell wall biogenesis/degradation</keyword>
<evidence type="ECO:0000256" key="6">
    <source>
        <dbReference type="ARBA" id="ARBA00012448"/>
    </source>
</evidence>
<dbReference type="GO" id="GO:0046677">
    <property type="term" value="P:response to antibiotic"/>
    <property type="evidence" value="ECO:0007669"/>
    <property type="project" value="UniProtKB-KW"/>
</dbReference>